<organism evidence="1 2">
    <name type="scientific">Hominisplanchenecus murintestinalis</name>
    <dbReference type="NCBI Taxonomy" id="2941517"/>
    <lineage>
        <taxon>Bacteria</taxon>
        <taxon>Bacillati</taxon>
        <taxon>Bacillota</taxon>
        <taxon>Clostridia</taxon>
        <taxon>Lachnospirales</taxon>
        <taxon>Lachnospiraceae</taxon>
        <taxon>Hominisplanchenecus</taxon>
    </lineage>
</organism>
<gene>
    <name evidence="1" type="ORF">E5357_08970</name>
</gene>
<dbReference type="Proteomes" id="UP000307720">
    <property type="component" value="Unassembled WGS sequence"/>
</dbReference>
<protein>
    <submittedName>
        <fullName evidence="1">Signal peptidase II</fullName>
    </submittedName>
</protein>
<comment type="caution">
    <text evidence="1">The sequence shown here is derived from an EMBL/GenBank/DDBJ whole genome shotgun (WGS) entry which is preliminary data.</text>
</comment>
<evidence type="ECO:0000313" key="2">
    <source>
        <dbReference type="Proteomes" id="UP000307720"/>
    </source>
</evidence>
<sequence length="151" mass="17379">MIYLFIMGGIFAADCFLKWWIEKKPDDYGQEIWGGRILLQKSHNRGAMLNFMEGKRQFVAGISVGITIGTAVVFAALLRRKGEYVYKAALAFVLGGALSNVFDRIKRHYVVDYFSFCAKYERLRRIVFNLGDIFIFLGAFLVFSRRILKNL</sequence>
<proteinExistence type="predicted"/>
<evidence type="ECO:0000313" key="1">
    <source>
        <dbReference type="EMBL" id="TGX98484.1"/>
    </source>
</evidence>
<reference evidence="1" key="1">
    <citation type="submission" date="2019-04" db="EMBL/GenBank/DDBJ databases">
        <title>Microbes associate with the intestines of laboratory mice.</title>
        <authorList>
            <person name="Navarre W."/>
            <person name="Wong E."/>
            <person name="Huang K."/>
            <person name="Tropini C."/>
            <person name="Ng K."/>
            <person name="Yu B."/>
        </authorList>
    </citation>
    <scope>NUCLEOTIDE SEQUENCE</scope>
    <source>
        <strain evidence="1">NM72_1-8</strain>
    </source>
</reference>
<name>A0AC61QZM4_9FIRM</name>
<keyword evidence="2" id="KW-1185">Reference proteome</keyword>
<accession>A0AC61QZM4</accession>
<dbReference type="EMBL" id="SRZB01000017">
    <property type="protein sequence ID" value="TGX98484.1"/>
    <property type="molecule type" value="Genomic_DNA"/>
</dbReference>